<evidence type="ECO:0000313" key="1">
    <source>
        <dbReference type="EMBL" id="KAD5508790.1"/>
    </source>
</evidence>
<proteinExistence type="predicted"/>
<dbReference type="PANTHER" id="PTHR33401:SF19">
    <property type="entry name" value="(RAPE) HYPOTHETICAL PROTEIN"/>
    <property type="match status" value="1"/>
</dbReference>
<comment type="caution">
    <text evidence="1">The sequence shown here is derived from an EMBL/GenBank/DDBJ whole genome shotgun (WGS) entry which is preliminary data.</text>
</comment>
<accession>A0A5N6P0M4</accession>
<name>A0A5N6P0M4_9ASTR</name>
<reference evidence="1 2" key="1">
    <citation type="submission" date="2019-05" db="EMBL/GenBank/DDBJ databases">
        <title>Mikania micrantha, genome provides insights into the molecular mechanism of rapid growth.</title>
        <authorList>
            <person name="Liu B."/>
        </authorList>
    </citation>
    <scope>NUCLEOTIDE SEQUENCE [LARGE SCALE GENOMIC DNA]</scope>
    <source>
        <strain evidence="1">NLD-2019</strain>
        <tissue evidence="1">Leaf</tissue>
    </source>
</reference>
<evidence type="ECO:0000313" key="2">
    <source>
        <dbReference type="Proteomes" id="UP000326396"/>
    </source>
</evidence>
<dbReference type="EMBL" id="SZYD01000008">
    <property type="protein sequence ID" value="KAD5508790.1"/>
    <property type="molecule type" value="Genomic_DNA"/>
</dbReference>
<keyword evidence="2" id="KW-1185">Reference proteome</keyword>
<dbReference type="PANTHER" id="PTHR33401">
    <property type="entry name" value="LIGHT-HARVESTING COMPLEX-LIKE PROTEIN OHP2, CHLOROPLASTIC"/>
    <property type="match status" value="1"/>
</dbReference>
<dbReference type="OrthoDB" id="1921202at2759"/>
<protein>
    <submittedName>
        <fullName evidence="1">Uncharacterized protein</fullName>
    </submittedName>
</protein>
<organism evidence="1 2">
    <name type="scientific">Mikania micrantha</name>
    <name type="common">bitter vine</name>
    <dbReference type="NCBI Taxonomy" id="192012"/>
    <lineage>
        <taxon>Eukaryota</taxon>
        <taxon>Viridiplantae</taxon>
        <taxon>Streptophyta</taxon>
        <taxon>Embryophyta</taxon>
        <taxon>Tracheophyta</taxon>
        <taxon>Spermatophyta</taxon>
        <taxon>Magnoliopsida</taxon>
        <taxon>eudicotyledons</taxon>
        <taxon>Gunneridae</taxon>
        <taxon>Pentapetalae</taxon>
        <taxon>asterids</taxon>
        <taxon>campanulids</taxon>
        <taxon>Asterales</taxon>
        <taxon>Asteraceae</taxon>
        <taxon>Asteroideae</taxon>
        <taxon>Heliantheae alliance</taxon>
        <taxon>Eupatorieae</taxon>
        <taxon>Mikania</taxon>
    </lineage>
</organism>
<dbReference type="AlphaFoldDB" id="A0A5N6P0M4"/>
<dbReference type="Proteomes" id="UP000326396">
    <property type="component" value="Linkage Group LG16"/>
</dbReference>
<sequence length="151" mass="17024">MKSIFMRVLFCKIHCPSFICFCKPSTASHLYNSGTLKLESSPHAPHPTVVTDRSDQNHVEEIVEVIEKEISEDGKQESEIEIDVLRSCIKNKGYSQSGSPIDRKKVQWMDTLGKQLVDIKEFESRLVSTCFCETGDTDNEDDNGACFCSIL</sequence>
<gene>
    <name evidence="1" type="ORF">E3N88_16493</name>
</gene>